<dbReference type="SUPFAM" id="SSF48371">
    <property type="entry name" value="ARM repeat"/>
    <property type="match status" value="1"/>
</dbReference>
<feature type="compositionally biased region" description="Basic residues" evidence="11">
    <location>
        <begin position="34"/>
        <end position="48"/>
    </location>
</feature>
<dbReference type="SMART" id="SM00185">
    <property type="entry name" value="ARM"/>
    <property type="match status" value="3"/>
</dbReference>
<evidence type="ECO:0000256" key="11">
    <source>
        <dbReference type="SAM" id="MobiDB-lite"/>
    </source>
</evidence>
<evidence type="ECO:0000256" key="8">
    <source>
        <dbReference type="ARBA" id="ARBA00070106"/>
    </source>
</evidence>
<evidence type="ECO:0000256" key="9">
    <source>
        <dbReference type="ARBA" id="ARBA00083862"/>
    </source>
</evidence>
<keyword evidence="3" id="KW-0677">Repeat</keyword>
<reference evidence="13" key="1">
    <citation type="submission" date="2020-03" db="EMBL/GenBank/DDBJ databases">
        <title>Relaxed selection underlies rapid genomic changes in the transitions from sociality to social parasitism in ants.</title>
        <authorList>
            <person name="Bi X."/>
        </authorList>
    </citation>
    <scope>NUCLEOTIDE SEQUENCE</scope>
    <source>
        <strain evidence="13">BGI-DK2014a</strain>
        <tissue evidence="13">Whole body</tissue>
    </source>
</reference>
<dbReference type="PANTHER" id="PTHR14978">
    <property type="entry name" value="BETA-CATENIN-LIKE PROTEIN 1 NUCLEAR ASSOCIATED PROTEIN"/>
    <property type="match status" value="1"/>
</dbReference>
<dbReference type="FunFam" id="1.25.10.10:FF:001136">
    <property type="entry name" value="Beta-catenin-like protein 1"/>
    <property type="match status" value="1"/>
</dbReference>
<evidence type="ECO:0000256" key="3">
    <source>
        <dbReference type="ARBA" id="ARBA00022737"/>
    </source>
</evidence>
<dbReference type="InterPro" id="IPR013180">
    <property type="entry name" value="CTNNBL1_N"/>
</dbReference>
<organism evidence="13 14">
    <name type="scientific">Acromyrmex charruanus</name>
    <dbReference type="NCBI Taxonomy" id="2715315"/>
    <lineage>
        <taxon>Eukaryota</taxon>
        <taxon>Metazoa</taxon>
        <taxon>Ecdysozoa</taxon>
        <taxon>Arthropoda</taxon>
        <taxon>Hexapoda</taxon>
        <taxon>Insecta</taxon>
        <taxon>Pterygota</taxon>
        <taxon>Neoptera</taxon>
        <taxon>Endopterygota</taxon>
        <taxon>Hymenoptera</taxon>
        <taxon>Apocrita</taxon>
        <taxon>Aculeata</taxon>
        <taxon>Formicoidea</taxon>
        <taxon>Formicidae</taxon>
        <taxon>Myrmicinae</taxon>
        <taxon>Acromyrmex</taxon>
    </lineage>
</organism>
<evidence type="ECO:0000313" key="13">
    <source>
        <dbReference type="EMBL" id="KAG5345988.1"/>
    </source>
</evidence>
<evidence type="ECO:0000256" key="6">
    <source>
        <dbReference type="ARBA" id="ARBA00058456"/>
    </source>
</evidence>
<feature type="repeat" description="ARM" evidence="10">
    <location>
        <begin position="169"/>
        <end position="197"/>
    </location>
</feature>
<dbReference type="InterPro" id="IPR000225">
    <property type="entry name" value="Armadillo"/>
</dbReference>
<evidence type="ECO:0000256" key="5">
    <source>
        <dbReference type="ARBA" id="ARBA00023242"/>
    </source>
</evidence>
<protein>
    <recommendedName>
        <fullName evidence="8">Beta-catenin-like protein 1</fullName>
    </recommendedName>
    <alternativeName>
        <fullName evidence="9">Nuclear-associated protein</fullName>
    </alternativeName>
</protein>
<dbReference type="GO" id="GO:0010467">
    <property type="term" value="P:gene expression"/>
    <property type="evidence" value="ECO:0007669"/>
    <property type="project" value="UniProtKB-ARBA"/>
</dbReference>
<dbReference type="EMBL" id="JAANIC010001895">
    <property type="protein sequence ID" value="KAG5345988.1"/>
    <property type="molecule type" value="Genomic_DNA"/>
</dbReference>
<comment type="subcellular location">
    <subcellularLocation>
        <location evidence="1">Nucleus</location>
    </subcellularLocation>
</comment>
<keyword evidence="5" id="KW-0539">Nucleus</keyword>
<feature type="non-terminal residue" evidence="13">
    <location>
        <position position="603"/>
    </location>
</feature>
<sequence>MDIGELLSYKPPNTPKRPTAGEEDDEDEWENAKRPRRVIKTPYHARQRQPKELDVVPSRNDEPATPIRAALPSSTNDVVEPQLTEKEKQDILKYVETEAPEVEALDEATLKRMILLFEKRALRNQEMRVKFPDQPEKFMESEVELHETLQELHIIATNPDLYQLMVELGAVPSLLELLSHENTDIAVGVVDLLQELTDVDILHESQEGADTLIDALLEQQVCALLVQNLERLDETVKEESDGVYNTLAIFENLLEFRPDLCADAGKQGLMQWLLRRIKTKTPFDANKLYASELLSILLQHTPENRLLLGDLDGIDVLLQQLAYYKRHDPQTAEEQEMMENLFNVLCSSLMATVNRDRFLRGEGLQLMNLMLREKKMSRNGSLKVLDHAMNGPDGRDNCSKFVDILGLRTIFPLFMKTPTKNRKKMLTAEEHEVSIYINIIKLINLIIYSKIINSTFAEHVISIIASMLKNCKGQQRQRLLSKFTENDYEKVDRLMELHFKYLEKVEEVEKNGKEDEDEEESYLRRLDGGLFILQLVDYVLLEACTGCPPAVKQRVTRILAQRRASLKTIRHIMREYAGNLGDAGDTEWKEAEQQHILQLIDKF</sequence>
<dbReference type="PROSITE" id="PS50176">
    <property type="entry name" value="ARM_REPEAT"/>
    <property type="match status" value="1"/>
</dbReference>
<evidence type="ECO:0000259" key="12">
    <source>
        <dbReference type="SMART" id="SM01156"/>
    </source>
</evidence>
<evidence type="ECO:0000256" key="10">
    <source>
        <dbReference type="PROSITE-ProRule" id="PRU00259"/>
    </source>
</evidence>
<keyword evidence="4" id="KW-0175">Coiled coil</keyword>
<feature type="non-terminal residue" evidence="13">
    <location>
        <position position="1"/>
    </location>
</feature>
<comment type="subunit">
    <text evidence="7">Component of the PRP19-CDC5L splicing complex composed of a core complex comprising a homotetramer of PRPF19, CDC5L, PLRG1 and BCAS2, and at least three less stably associated proteins CTNNBL1, CWC15 and HSPA8. Interacts directly with CWC15 and CDC5L in the complex. Interacts with AICDA; the interaction is important for the antibody diversification activity of AICDA. Interacts with PRPF31 (via its NLS). Interacts (via its N-terminal NLS) with KPNA1 and KPNA2.</text>
</comment>
<evidence type="ECO:0000256" key="4">
    <source>
        <dbReference type="ARBA" id="ARBA00023054"/>
    </source>
</evidence>
<dbReference type="PANTHER" id="PTHR14978:SF0">
    <property type="entry name" value="BETA-CATENIN-LIKE PROTEIN 1"/>
    <property type="match status" value="1"/>
</dbReference>
<comment type="function">
    <text evidence="6">Component of the PRP19-CDC5L complex that forms an integral part of the spliceosome and is required for activating pre-mRNA splicing. Participates in AID/AICDA-mediated somatic hypermutation (SHM) and class-switch recombination (CSR), 2 processes resulting in the production of high-affinity, mutated isotype-switched antibodies.</text>
</comment>
<accession>A0A836FF24</accession>
<keyword evidence="2" id="KW-0597">Phosphoprotein</keyword>
<dbReference type="InterPro" id="IPR039678">
    <property type="entry name" value="CTNNBL1"/>
</dbReference>
<evidence type="ECO:0000256" key="2">
    <source>
        <dbReference type="ARBA" id="ARBA00022553"/>
    </source>
</evidence>
<proteinExistence type="predicted"/>
<feature type="region of interest" description="Disordered" evidence="11">
    <location>
        <begin position="1"/>
        <end position="67"/>
    </location>
</feature>
<feature type="domain" description="Beta-catenin-like protein 1 N-terminal" evidence="12">
    <location>
        <begin position="84"/>
        <end position="190"/>
    </location>
</feature>
<comment type="caution">
    <text evidence="13">The sequence shown here is derived from an EMBL/GenBank/DDBJ whole genome shotgun (WGS) entry which is preliminary data.</text>
</comment>
<gene>
    <name evidence="13" type="primary">Ctnnbl1</name>
    <name evidence="13" type="ORF">G6Z76_0013812</name>
</gene>
<dbReference type="InterPro" id="IPR011989">
    <property type="entry name" value="ARM-like"/>
</dbReference>
<evidence type="ECO:0000256" key="7">
    <source>
        <dbReference type="ARBA" id="ARBA00061776"/>
    </source>
</evidence>
<dbReference type="SMART" id="SM01156">
    <property type="entry name" value="DUF1716"/>
    <property type="match status" value="1"/>
</dbReference>
<dbReference type="AlphaFoldDB" id="A0A836FF24"/>
<dbReference type="Proteomes" id="UP000669903">
    <property type="component" value="Unassembled WGS sequence"/>
</dbReference>
<name>A0A836FF24_9HYME</name>
<dbReference type="GO" id="GO:0005681">
    <property type="term" value="C:spliceosomal complex"/>
    <property type="evidence" value="ECO:0007669"/>
    <property type="project" value="TreeGrafter"/>
</dbReference>
<keyword evidence="14" id="KW-1185">Reference proteome</keyword>
<evidence type="ECO:0000256" key="1">
    <source>
        <dbReference type="ARBA" id="ARBA00004123"/>
    </source>
</evidence>
<evidence type="ECO:0000313" key="14">
    <source>
        <dbReference type="Proteomes" id="UP000669903"/>
    </source>
</evidence>
<dbReference type="InterPro" id="IPR016024">
    <property type="entry name" value="ARM-type_fold"/>
</dbReference>
<dbReference type="Pfam" id="PF08216">
    <property type="entry name" value="CTNNBL"/>
    <property type="match status" value="2"/>
</dbReference>
<feature type="compositionally biased region" description="Basic and acidic residues" evidence="11">
    <location>
        <begin position="49"/>
        <end position="62"/>
    </location>
</feature>
<dbReference type="Gene3D" id="1.25.10.10">
    <property type="entry name" value="Leucine-rich Repeat Variant"/>
    <property type="match status" value="1"/>
</dbReference>